<protein>
    <recommendedName>
        <fullName evidence="4">Flagellar motor switch protein FliG</fullName>
    </recommendedName>
</protein>
<dbReference type="PANTHER" id="PTHR30534:SF0">
    <property type="entry name" value="FLAGELLAR MOTOR SWITCH PROTEIN FLIG"/>
    <property type="match status" value="1"/>
</dbReference>
<comment type="subcellular location">
    <subcellularLocation>
        <location evidence="1">Bacterial flagellum basal body</location>
    </subcellularLocation>
    <subcellularLocation>
        <location evidence="2">Cell membrane</location>
        <topology evidence="2">Peripheral membrane protein</topology>
        <orientation evidence="2">Cytoplasmic side</orientation>
    </subcellularLocation>
</comment>
<dbReference type="SUPFAM" id="SSF48029">
    <property type="entry name" value="FliG"/>
    <property type="match status" value="2"/>
</dbReference>
<evidence type="ECO:0000256" key="5">
    <source>
        <dbReference type="ARBA" id="ARBA00022475"/>
    </source>
</evidence>
<evidence type="ECO:0000256" key="9">
    <source>
        <dbReference type="ARBA" id="ARBA00023143"/>
    </source>
</evidence>
<proteinExistence type="inferred from homology"/>
<evidence type="ECO:0000256" key="3">
    <source>
        <dbReference type="ARBA" id="ARBA00010299"/>
    </source>
</evidence>
<evidence type="ECO:0000259" key="11">
    <source>
        <dbReference type="Pfam" id="PF14841"/>
    </source>
</evidence>
<gene>
    <name evidence="13" type="primary">fliG</name>
    <name evidence="15" type="ORF">BN1095_210159</name>
    <name evidence="13" type="ORF">BN1096_160151</name>
    <name evidence="14" type="ORF">BN1097_140153</name>
</gene>
<keyword evidence="13" id="KW-0966">Cell projection</keyword>
<accession>A0A069A4B0</accession>
<dbReference type="EMBL" id="LK932861">
    <property type="protein sequence ID" value="CDS98950.1"/>
    <property type="molecule type" value="Genomic_DNA"/>
</dbReference>
<evidence type="ECO:0000256" key="4">
    <source>
        <dbReference type="ARBA" id="ARBA00021870"/>
    </source>
</evidence>
<dbReference type="InterPro" id="IPR011002">
    <property type="entry name" value="FliG_a-hlx"/>
</dbReference>
<keyword evidence="9" id="KW-0975">Bacterial flagellum</keyword>
<dbReference type="Pfam" id="PF14841">
    <property type="entry name" value="FliG_M"/>
    <property type="match status" value="1"/>
</dbReference>
<dbReference type="InterPro" id="IPR032779">
    <property type="entry name" value="FliG_M"/>
</dbReference>
<dbReference type="GO" id="GO:0006935">
    <property type="term" value="P:chemotaxis"/>
    <property type="evidence" value="ECO:0007669"/>
    <property type="project" value="UniProtKB-KW"/>
</dbReference>
<dbReference type="PRINTS" id="PR00954">
    <property type="entry name" value="FLGMOTORFLIG"/>
</dbReference>
<comment type="similarity">
    <text evidence="3">Belongs to the FliG family.</text>
</comment>
<dbReference type="Gene3D" id="1.10.220.30">
    <property type="match status" value="3"/>
</dbReference>
<dbReference type="AlphaFoldDB" id="A0A069A4B0"/>
<feature type="domain" description="Flagellar motor switch protein FliG C-terminal" evidence="10">
    <location>
        <begin position="240"/>
        <end position="346"/>
    </location>
</feature>
<reference evidence="13" key="1">
    <citation type="submission" date="2014-07" db="EMBL/GenBank/DDBJ databases">
        <authorList>
            <person name="Monot Marc"/>
        </authorList>
    </citation>
    <scope>NUCLEOTIDE SEQUENCE</scope>
    <source>
        <strain evidence="15">7032989</strain>
        <strain evidence="14">7032994</strain>
    </source>
</reference>
<dbReference type="NCBIfam" id="TIGR00207">
    <property type="entry name" value="fliG"/>
    <property type="match status" value="1"/>
</dbReference>
<name>A0A069A4B0_CLODI</name>
<keyword evidence="6" id="KW-0145">Chemotaxis</keyword>
<keyword evidence="8" id="KW-0472">Membrane</keyword>
<evidence type="ECO:0000256" key="7">
    <source>
        <dbReference type="ARBA" id="ARBA00022779"/>
    </source>
</evidence>
<dbReference type="GO" id="GO:0003774">
    <property type="term" value="F:cytoskeletal motor activity"/>
    <property type="evidence" value="ECO:0007669"/>
    <property type="project" value="InterPro"/>
</dbReference>
<evidence type="ECO:0000259" key="10">
    <source>
        <dbReference type="Pfam" id="PF01706"/>
    </source>
</evidence>
<organism evidence="13">
    <name type="scientific">Clostridioides difficile</name>
    <name type="common">Peptoclostridium difficile</name>
    <dbReference type="NCBI Taxonomy" id="1496"/>
    <lineage>
        <taxon>Bacteria</taxon>
        <taxon>Bacillati</taxon>
        <taxon>Bacillota</taxon>
        <taxon>Clostridia</taxon>
        <taxon>Peptostreptococcales</taxon>
        <taxon>Peptostreptococcaceae</taxon>
        <taxon>Clostridioides</taxon>
    </lineage>
</organism>
<dbReference type="Pfam" id="PF14842">
    <property type="entry name" value="FliG_N"/>
    <property type="match status" value="1"/>
</dbReference>
<dbReference type="RefSeq" id="WP_021366054.1">
    <property type="nucleotide sequence ID" value="NZ_BBYB01000122.1"/>
</dbReference>
<keyword evidence="7" id="KW-0283">Flagellar rotation</keyword>
<evidence type="ECO:0000313" key="15">
    <source>
        <dbReference type="EMBL" id="CDS98950.1"/>
    </source>
</evidence>
<keyword evidence="5" id="KW-1003">Cell membrane</keyword>
<dbReference type="InterPro" id="IPR028263">
    <property type="entry name" value="FliG_N"/>
</dbReference>
<evidence type="ECO:0000256" key="8">
    <source>
        <dbReference type="ARBA" id="ARBA00023136"/>
    </source>
</evidence>
<dbReference type="GO" id="GO:0071973">
    <property type="term" value="P:bacterial-type flagellum-dependent cell motility"/>
    <property type="evidence" value="ECO:0007669"/>
    <property type="project" value="InterPro"/>
</dbReference>
<evidence type="ECO:0000256" key="1">
    <source>
        <dbReference type="ARBA" id="ARBA00004117"/>
    </source>
</evidence>
<dbReference type="InterPro" id="IPR000090">
    <property type="entry name" value="Flg_Motor_Flig"/>
</dbReference>
<keyword evidence="13" id="KW-0969">Cilium</keyword>
<dbReference type="PANTHER" id="PTHR30534">
    <property type="entry name" value="FLAGELLAR MOTOR SWITCH PROTEIN FLIG"/>
    <property type="match status" value="1"/>
</dbReference>
<evidence type="ECO:0000313" key="14">
    <source>
        <dbReference type="EMBL" id="CDS83328.1"/>
    </source>
</evidence>
<dbReference type="GO" id="GO:0005886">
    <property type="term" value="C:plasma membrane"/>
    <property type="evidence" value="ECO:0007669"/>
    <property type="project" value="UniProtKB-SubCell"/>
</dbReference>
<feature type="domain" description="Flagellar motor switch protein FliG middle" evidence="11">
    <location>
        <begin position="138"/>
        <end position="209"/>
    </location>
</feature>
<dbReference type="EMBL" id="LK932465">
    <property type="protein sequence ID" value="CDS83210.1"/>
    <property type="molecule type" value="Genomic_DNA"/>
</dbReference>
<dbReference type="InterPro" id="IPR023087">
    <property type="entry name" value="Flg_Motor_Flig_C"/>
</dbReference>
<evidence type="ECO:0000256" key="2">
    <source>
        <dbReference type="ARBA" id="ARBA00004413"/>
    </source>
</evidence>
<dbReference type="EMBL" id="LK932347">
    <property type="protein sequence ID" value="CDS83328.1"/>
    <property type="molecule type" value="Genomic_DNA"/>
</dbReference>
<evidence type="ECO:0000313" key="13">
    <source>
        <dbReference type="EMBL" id="CDS83210.1"/>
    </source>
</evidence>
<dbReference type="Pfam" id="PF01706">
    <property type="entry name" value="FliG_C"/>
    <property type="match status" value="1"/>
</dbReference>
<dbReference type="PIRSF" id="PIRSF003161">
    <property type="entry name" value="FliG"/>
    <property type="match status" value="1"/>
</dbReference>
<evidence type="ECO:0000259" key="12">
    <source>
        <dbReference type="Pfam" id="PF14842"/>
    </source>
</evidence>
<keyword evidence="13" id="KW-0282">Flagellum</keyword>
<evidence type="ECO:0000256" key="6">
    <source>
        <dbReference type="ARBA" id="ARBA00022500"/>
    </source>
</evidence>
<sequence>MSTEITNVNAFDLSDISESDKNEKIEGEGLKKAAVLLMTLGPDVSSDIIKSLPDKQVQKIGLEIANISSIASKERREILKEFVEINRAKDYVIEGGLEYARELLSNALGNAKANKLLEGISINTSTKPFKHIIKLDVKKILEILRNESAQTIAVLLAHMEPENGAEVLSYLDFDLQNEVAMRISSMGSISPEVIKVIESSLEDKLHSISGDDFNDYGGVSTLVQILINSDRKTEKNILGTIEEQNPDLAAQIKSHIFVFEDIVKLDDISIQKVLKEVTMKDLVYALKGVDDEISDAIYRNQSSRAADALKEEMEMVGVIKVTQVEASQQKIANIVRKLEREGAITIVRNFGGDFVE</sequence>
<dbReference type="GO" id="GO:0009425">
    <property type="term" value="C:bacterial-type flagellum basal body"/>
    <property type="evidence" value="ECO:0007669"/>
    <property type="project" value="UniProtKB-SubCell"/>
</dbReference>
<feature type="domain" description="Flagellar motor switch protein FliG N-terminal" evidence="12">
    <location>
        <begin position="29"/>
        <end position="129"/>
    </location>
</feature>